<dbReference type="STRING" id="6184.A0A430Q0G8"/>
<feature type="transmembrane region" description="Helical" evidence="1">
    <location>
        <begin position="45"/>
        <end position="63"/>
    </location>
</feature>
<reference evidence="2 3" key="1">
    <citation type="journal article" date="2019" name="PLoS Pathog.">
        <title>Genome sequence of the bovine parasite Schistosoma bovis Tanzania.</title>
        <authorList>
            <person name="Oey H."/>
            <person name="Zakrzewski M."/>
            <person name="Gobert G."/>
            <person name="Gravermann K."/>
            <person name="Stoye J."/>
            <person name="Jones M."/>
            <person name="Mcmanus D."/>
            <person name="Krause L."/>
        </authorList>
    </citation>
    <scope>NUCLEOTIDE SEQUENCE [LARGE SCALE GENOMIC DNA]</scope>
    <source>
        <strain evidence="2 3">TAN1997</strain>
    </source>
</reference>
<protein>
    <submittedName>
        <fullName evidence="2">Uncharacterized protein</fullName>
    </submittedName>
</protein>
<keyword evidence="1" id="KW-0472">Membrane</keyword>
<comment type="caution">
    <text evidence="2">The sequence shown here is derived from an EMBL/GenBank/DDBJ whole genome shotgun (WGS) entry which is preliminary data.</text>
</comment>
<dbReference type="Proteomes" id="UP000290809">
    <property type="component" value="Unassembled WGS sequence"/>
</dbReference>
<keyword evidence="1" id="KW-1133">Transmembrane helix</keyword>
<organism evidence="2 3">
    <name type="scientific">Schistosoma bovis</name>
    <name type="common">Blood fluke</name>
    <dbReference type="NCBI Taxonomy" id="6184"/>
    <lineage>
        <taxon>Eukaryota</taxon>
        <taxon>Metazoa</taxon>
        <taxon>Spiralia</taxon>
        <taxon>Lophotrochozoa</taxon>
        <taxon>Platyhelminthes</taxon>
        <taxon>Trematoda</taxon>
        <taxon>Digenea</taxon>
        <taxon>Strigeidida</taxon>
        <taxon>Schistosomatoidea</taxon>
        <taxon>Schistosomatidae</taxon>
        <taxon>Schistosoma</taxon>
    </lineage>
</organism>
<proteinExistence type="predicted"/>
<gene>
    <name evidence="2" type="ORF">DC041_0004825</name>
</gene>
<evidence type="ECO:0000256" key="1">
    <source>
        <dbReference type="SAM" id="Phobius"/>
    </source>
</evidence>
<dbReference type="AlphaFoldDB" id="A0A430Q0G8"/>
<keyword evidence="3" id="KW-1185">Reference proteome</keyword>
<dbReference type="EMBL" id="QMKO01003508">
    <property type="protein sequence ID" value="RTG81241.1"/>
    <property type="molecule type" value="Genomic_DNA"/>
</dbReference>
<keyword evidence="1" id="KW-0812">Transmembrane</keyword>
<name>A0A430Q0G8_SCHBO</name>
<accession>A0A430Q0G8</accession>
<sequence length="64" mass="7223">MSLDVGLFSVLEKSLSLEKSELEAAQHFLEEAAKVDLFGLLRQLSMFWLTLSVLLLYVCKLAFS</sequence>
<evidence type="ECO:0000313" key="2">
    <source>
        <dbReference type="EMBL" id="RTG81241.1"/>
    </source>
</evidence>
<evidence type="ECO:0000313" key="3">
    <source>
        <dbReference type="Proteomes" id="UP000290809"/>
    </source>
</evidence>